<keyword evidence="3" id="KW-0786">Thiamine pyrophosphate</keyword>
<gene>
    <name evidence="5" type="ORF">WPS_24510</name>
</gene>
<dbReference type="Pfam" id="PF00456">
    <property type="entry name" value="Transketolase_N"/>
    <property type="match status" value="1"/>
</dbReference>
<comment type="cofactor">
    <cofactor evidence="1">
        <name>thiamine diphosphate</name>
        <dbReference type="ChEBI" id="CHEBI:58937"/>
    </cofactor>
</comment>
<comment type="similarity">
    <text evidence="2">Belongs to the transketolase family.</text>
</comment>
<dbReference type="PANTHER" id="PTHR47514">
    <property type="entry name" value="TRANSKETOLASE N-TERMINAL SECTION-RELATED"/>
    <property type="match status" value="1"/>
</dbReference>
<protein>
    <submittedName>
        <fullName evidence="5">Transketolase</fullName>
    </submittedName>
</protein>
<dbReference type="SUPFAM" id="SSF52518">
    <property type="entry name" value="Thiamin diphosphate-binding fold (THDP-binding)"/>
    <property type="match status" value="1"/>
</dbReference>
<dbReference type="CDD" id="cd02012">
    <property type="entry name" value="TPP_TK"/>
    <property type="match status" value="1"/>
</dbReference>
<dbReference type="Gene3D" id="3.40.50.970">
    <property type="match status" value="1"/>
</dbReference>
<evidence type="ECO:0000313" key="6">
    <source>
        <dbReference type="Proteomes" id="UP001317532"/>
    </source>
</evidence>
<name>A0AAN1XXF2_UNVUL</name>
<dbReference type="Proteomes" id="UP001317532">
    <property type="component" value="Chromosome"/>
</dbReference>
<organism evidence="5 6">
    <name type="scientific">Vulcanimicrobium alpinum</name>
    <dbReference type="NCBI Taxonomy" id="3016050"/>
    <lineage>
        <taxon>Bacteria</taxon>
        <taxon>Bacillati</taxon>
        <taxon>Vulcanimicrobiota</taxon>
        <taxon>Vulcanimicrobiia</taxon>
        <taxon>Vulcanimicrobiales</taxon>
        <taxon>Vulcanimicrobiaceae</taxon>
        <taxon>Vulcanimicrobium</taxon>
    </lineage>
</organism>
<evidence type="ECO:0000256" key="3">
    <source>
        <dbReference type="ARBA" id="ARBA00023052"/>
    </source>
</evidence>
<evidence type="ECO:0000259" key="4">
    <source>
        <dbReference type="Pfam" id="PF00456"/>
    </source>
</evidence>
<dbReference type="KEGG" id="vab:WPS_24510"/>
<dbReference type="RefSeq" id="WP_317994788.1">
    <property type="nucleotide sequence ID" value="NZ_AP025523.1"/>
</dbReference>
<keyword evidence="6" id="KW-1185">Reference proteome</keyword>
<sequence length="285" mass="31182">MDSLTPKRLVELQTHANDVRQGIVRSLLAAGSGHSAGSLDMADVFTALYFHVLRHDPANPEWPERDRLLLSCGHIAPVRYSAMAYAGYFPVEELLTLRRFGTRLQGHPERVSLPGLETTSGPLGEGLAQGTGMALAAKMDGKDGRVYVVTSDAEHQCGLHFEAMMTAPKFKLDNLTCIVDRNFIQIDGSTEDVMPLEPLADKYRAFNWDVHECDGNDISAFIETEARARRIAGKPHVIIAHTVPGKGVSFMEGDYLWHGKPPKADEAAAALRELTAGREALTAHV</sequence>
<dbReference type="InterPro" id="IPR029061">
    <property type="entry name" value="THDP-binding"/>
</dbReference>
<dbReference type="InterPro" id="IPR005474">
    <property type="entry name" value="Transketolase_N"/>
</dbReference>
<proteinExistence type="inferred from homology"/>
<evidence type="ECO:0000256" key="2">
    <source>
        <dbReference type="ARBA" id="ARBA00007131"/>
    </source>
</evidence>
<dbReference type="PANTHER" id="PTHR47514:SF1">
    <property type="entry name" value="TRANSKETOLASE N-TERMINAL SECTION-RELATED"/>
    <property type="match status" value="1"/>
</dbReference>
<reference evidence="5 6" key="1">
    <citation type="journal article" date="2022" name="ISME Commun">
        <title>Vulcanimicrobium alpinus gen. nov. sp. nov., the first cultivated representative of the candidate phylum 'Eremiobacterota', is a metabolically versatile aerobic anoxygenic phototroph.</title>
        <authorList>
            <person name="Yabe S."/>
            <person name="Muto K."/>
            <person name="Abe K."/>
            <person name="Yokota A."/>
            <person name="Staudigel H."/>
            <person name="Tebo B.M."/>
        </authorList>
    </citation>
    <scope>NUCLEOTIDE SEQUENCE [LARGE SCALE GENOMIC DNA]</scope>
    <source>
        <strain evidence="5 6">WC8-2</strain>
    </source>
</reference>
<dbReference type="AlphaFoldDB" id="A0AAN1XXF2"/>
<evidence type="ECO:0000256" key="1">
    <source>
        <dbReference type="ARBA" id="ARBA00001964"/>
    </source>
</evidence>
<accession>A0AAN1XXF2</accession>
<evidence type="ECO:0000313" key="5">
    <source>
        <dbReference type="EMBL" id="BDE07175.1"/>
    </source>
</evidence>
<dbReference type="EMBL" id="AP025523">
    <property type="protein sequence ID" value="BDE07175.1"/>
    <property type="molecule type" value="Genomic_DNA"/>
</dbReference>
<feature type="domain" description="Transketolase N-terminal" evidence="4">
    <location>
        <begin position="16"/>
        <end position="272"/>
    </location>
</feature>